<accession>A0AAN6UXB7</accession>
<keyword evidence="2" id="KW-1185">Reference proteome</keyword>
<sequence length="420" mass="46851">MPSRKLLVTVQVAAVAVIALYFLLTRLGASPIARTYEPKLTVAIPGVVLPSATITQYLNTILNATDTTLPKFACPPPNFSRYEHLRSDPPPVPPQIRYFFALNLRNNLPILPQLLSSILSAALFLGPQQCALSIVEGNSPDGTADILSALQPLLVNTLHLRTFLAVDNGIDPLSEGVDRFAALANLRNLALAPLTTGDPSHYTPDATVIFLNDVAACPDDILELLHQRRRQDAHMACALDWTSSDPSFFYDVYVARTLQGDLFFPITPETAGWEHSGELMWSDPVAKGRMERHEPFQVFSCWNGAVVFTAQPLVEGRVKFRGARKEKGECRQGEVQAFCKDLWWNGFGRIMVVPTVNLEYSVEMGRKVKEERGYVTDLVKGEKKESNGEGKMEWMGPPEKVLCMPRFEEQSWRPWNETLP</sequence>
<organism evidence="1 2">
    <name type="scientific">Dichotomopilus funicola</name>
    <dbReference type="NCBI Taxonomy" id="1934379"/>
    <lineage>
        <taxon>Eukaryota</taxon>
        <taxon>Fungi</taxon>
        <taxon>Dikarya</taxon>
        <taxon>Ascomycota</taxon>
        <taxon>Pezizomycotina</taxon>
        <taxon>Sordariomycetes</taxon>
        <taxon>Sordariomycetidae</taxon>
        <taxon>Sordariales</taxon>
        <taxon>Chaetomiaceae</taxon>
        <taxon>Dichotomopilus</taxon>
    </lineage>
</organism>
<dbReference type="Pfam" id="PF11735">
    <property type="entry name" value="CAP59_mtransfer"/>
    <property type="match status" value="1"/>
</dbReference>
<gene>
    <name evidence="1" type="ORF">C8A04DRAFT_39665</name>
</gene>
<dbReference type="AlphaFoldDB" id="A0AAN6UXB7"/>
<name>A0AAN6UXB7_9PEZI</name>
<proteinExistence type="predicted"/>
<dbReference type="InterPro" id="IPR021047">
    <property type="entry name" value="Mannosyltransferase_CMT1"/>
</dbReference>
<dbReference type="GeneID" id="87821286"/>
<dbReference type="Proteomes" id="UP001302676">
    <property type="component" value="Unassembled WGS sequence"/>
</dbReference>
<reference evidence="1" key="1">
    <citation type="journal article" date="2023" name="Mol. Phylogenet. Evol.">
        <title>Genome-scale phylogeny and comparative genomics of the fungal order Sordariales.</title>
        <authorList>
            <person name="Hensen N."/>
            <person name="Bonometti L."/>
            <person name="Westerberg I."/>
            <person name="Brannstrom I.O."/>
            <person name="Guillou S."/>
            <person name="Cros-Aarteil S."/>
            <person name="Calhoun S."/>
            <person name="Haridas S."/>
            <person name="Kuo A."/>
            <person name="Mondo S."/>
            <person name="Pangilinan J."/>
            <person name="Riley R."/>
            <person name="LaButti K."/>
            <person name="Andreopoulos B."/>
            <person name="Lipzen A."/>
            <person name="Chen C."/>
            <person name="Yan M."/>
            <person name="Daum C."/>
            <person name="Ng V."/>
            <person name="Clum A."/>
            <person name="Steindorff A."/>
            <person name="Ohm R.A."/>
            <person name="Martin F."/>
            <person name="Silar P."/>
            <person name="Natvig D.O."/>
            <person name="Lalanne C."/>
            <person name="Gautier V."/>
            <person name="Ament-Velasquez S.L."/>
            <person name="Kruys A."/>
            <person name="Hutchinson M.I."/>
            <person name="Powell A.J."/>
            <person name="Barry K."/>
            <person name="Miller A.N."/>
            <person name="Grigoriev I.V."/>
            <person name="Debuchy R."/>
            <person name="Gladieux P."/>
            <person name="Hiltunen Thoren M."/>
            <person name="Johannesson H."/>
        </authorList>
    </citation>
    <scope>NUCLEOTIDE SEQUENCE</scope>
    <source>
        <strain evidence="1">CBS 141.50</strain>
    </source>
</reference>
<dbReference type="RefSeq" id="XP_062634126.1">
    <property type="nucleotide sequence ID" value="XM_062784673.1"/>
</dbReference>
<comment type="caution">
    <text evidence="1">The sequence shown here is derived from an EMBL/GenBank/DDBJ whole genome shotgun (WGS) entry which is preliminary data.</text>
</comment>
<dbReference type="EMBL" id="MU853624">
    <property type="protein sequence ID" value="KAK4140755.1"/>
    <property type="molecule type" value="Genomic_DNA"/>
</dbReference>
<dbReference type="PANTHER" id="PTHR34144">
    <property type="entry name" value="CHROMOSOME 8, WHOLE GENOME SHOTGUN SEQUENCE"/>
    <property type="match status" value="1"/>
</dbReference>
<evidence type="ECO:0000313" key="2">
    <source>
        <dbReference type="Proteomes" id="UP001302676"/>
    </source>
</evidence>
<evidence type="ECO:0000313" key="1">
    <source>
        <dbReference type="EMBL" id="KAK4140755.1"/>
    </source>
</evidence>
<dbReference type="PANTHER" id="PTHR34144:SF5">
    <property type="entry name" value="ALPHA-1,3-MANNOSYLTRANSFERASE CMT1"/>
    <property type="match status" value="1"/>
</dbReference>
<protein>
    <submittedName>
        <fullName evidence="1">Glycosyltransferase</fullName>
    </submittedName>
</protein>
<reference evidence="1" key="2">
    <citation type="submission" date="2023-05" db="EMBL/GenBank/DDBJ databases">
        <authorList>
            <consortium name="Lawrence Berkeley National Laboratory"/>
            <person name="Steindorff A."/>
            <person name="Hensen N."/>
            <person name="Bonometti L."/>
            <person name="Westerberg I."/>
            <person name="Brannstrom I.O."/>
            <person name="Guillou S."/>
            <person name="Cros-Aarteil S."/>
            <person name="Calhoun S."/>
            <person name="Haridas S."/>
            <person name="Kuo A."/>
            <person name="Mondo S."/>
            <person name="Pangilinan J."/>
            <person name="Riley R."/>
            <person name="Labutti K."/>
            <person name="Andreopoulos B."/>
            <person name="Lipzen A."/>
            <person name="Chen C."/>
            <person name="Yanf M."/>
            <person name="Daum C."/>
            <person name="Ng V."/>
            <person name="Clum A."/>
            <person name="Ohm R."/>
            <person name="Martin F."/>
            <person name="Silar P."/>
            <person name="Natvig D."/>
            <person name="Lalanne C."/>
            <person name="Gautier V."/>
            <person name="Ament-Velasquez S.L."/>
            <person name="Kruys A."/>
            <person name="Hutchinson M.I."/>
            <person name="Powell A.J."/>
            <person name="Barry K."/>
            <person name="Miller A.N."/>
            <person name="Grigoriev I.V."/>
            <person name="Debuchy R."/>
            <person name="Gladieux P."/>
            <person name="Thoren M.H."/>
            <person name="Johannesson H."/>
        </authorList>
    </citation>
    <scope>NUCLEOTIDE SEQUENCE</scope>
    <source>
        <strain evidence="1">CBS 141.50</strain>
    </source>
</reference>